<evidence type="ECO:0008006" key="5">
    <source>
        <dbReference type="Google" id="ProtNLM"/>
    </source>
</evidence>
<organism evidence="3 4">
    <name type="scientific">Lacipirellula parvula</name>
    <dbReference type="NCBI Taxonomy" id="2650471"/>
    <lineage>
        <taxon>Bacteria</taxon>
        <taxon>Pseudomonadati</taxon>
        <taxon>Planctomycetota</taxon>
        <taxon>Planctomycetia</taxon>
        <taxon>Pirellulales</taxon>
        <taxon>Lacipirellulaceae</taxon>
        <taxon>Lacipirellula</taxon>
    </lineage>
</organism>
<dbReference type="KEGG" id="lpav:PLANPX_1193"/>
<evidence type="ECO:0000313" key="4">
    <source>
        <dbReference type="Proteomes" id="UP000326837"/>
    </source>
</evidence>
<dbReference type="EMBL" id="AP021861">
    <property type="protein sequence ID" value="BBO31581.1"/>
    <property type="molecule type" value="Genomic_DNA"/>
</dbReference>
<feature type="chain" id="PRO_5024853237" description="Secreted protein" evidence="2">
    <location>
        <begin position="24"/>
        <end position="254"/>
    </location>
</feature>
<feature type="compositionally biased region" description="Low complexity" evidence="1">
    <location>
        <begin position="217"/>
        <end position="230"/>
    </location>
</feature>
<evidence type="ECO:0000256" key="1">
    <source>
        <dbReference type="SAM" id="MobiDB-lite"/>
    </source>
</evidence>
<feature type="region of interest" description="Disordered" evidence="1">
    <location>
        <begin position="85"/>
        <end position="169"/>
    </location>
</feature>
<feature type="signal peptide" evidence="2">
    <location>
        <begin position="1"/>
        <end position="23"/>
    </location>
</feature>
<evidence type="ECO:0000313" key="3">
    <source>
        <dbReference type="EMBL" id="BBO31581.1"/>
    </source>
</evidence>
<name>A0A5K7XA05_9BACT</name>
<reference evidence="4" key="1">
    <citation type="submission" date="2019-10" db="EMBL/GenBank/DDBJ databases">
        <title>Lacipirellula parvula gen. nov., sp. nov., representing a lineage of planctomycetes widespread in freshwater anoxic habitats, and description of the family Lacipirellulaceae.</title>
        <authorList>
            <person name="Dedysh S.N."/>
            <person name="Kulichevskaya I.S."/>
            <person name="Beletsky A.V."/>
            <person name="Rakitin A.L."/>
            <person name="Mardanov A.V."/>
            <person name="Ivanova A.A."/>
            <person name="Saltykova V.X."/>
            <person name="Rijpstra W.I.C."/>
            <person name="Sinninghe Damste J.S."/>
            <person name="Ravin N.V."/>
        </authorList>
    </citation>
    <scope>NUCLEOTIDE SEQUENCE [LARGE SCALE GENOMIC DNA]</scope>
    <source>
        <strain evidence="4">PX69</strain>
    </source>
</reference>
<feature type="compositionally biased region" description="Polar residues" evidence="1">
    <location>
        <begin position="114"/>
        <end position="129"/>
    </location>
</feature>
<accession>A0A5K7XA05</accession>
<gene>
    <name evidence="3" type="ORF">PLANPX_1193</name>
</gene>
<protein>
    <recommendedName>
        <fullName evidence="5">Secreted protein</fullName>
    </recommendedName>
</protein>
<proteinExistence type="predicted"/>
<keyword evidence="4" id="KW-1185">Reference proteome</keyword>
<evidence type="ECO:0000256" key="2">
    <source>
        <dbReference type="SAM" id="SignalP"/>
    </source>
</evidence>
<feature type="region of interest" description="Disordered" evidence="1">
    <location>
        <begin position="206"/>
        <end position="254"/>
    </location>
</feature>
<feature type="region of interest" description="Disordered" evidence="1">
    <location>
        <begin position="25"/>
        <end position="64"/>
    </location>
</feature>
<dbReference type="AlphaFoldDB" id="A0A5K7XA05"/>
<keyword evidence="2" id="KW-0732">Signal</keyword>
<dbReference type="Proteomes" id="UP000326837">
    <property type="component" value="Chromosome"/>
</dbReference>
<sequence length="254" mass="25978">MKSLATITFAVLATLLAHNCANAQSTSAVGPRGNLRSRLPFSSPGGAAAGQMSPRTRPQPTGGAVSFMGNYAAWAGNGYLGAGTSSAQPYQRGRGPMLPQQQRSVNGIGANDFNPANPNAQQGQLTGQQDFDGDYGWMDVEPAAAGAQREGAASSAGGSPSNDTANATNVQGYTGAAVPGADQVATPSNAARPVAQAMNQQASEWRFYQTPLMDRVQTQQSPQTAAPTAPGVRPAQGQQPTGVAETATGDPIKY</sequence>
<feature type="compositionally biased region" description="Low complexity" evidence="1">
    <location>
        <begin position="143"/>
        <end position="161"/>
    </location>
</feature>